<dbReference type="Gene3D" id="2.60.120.260">
    <property type="entry name" value="Galactose-binding domain-like"/>
    <property type="match status" value="2"/>
</dbReference>
<organism evidence="9 10">
    <name type="scientific">Pelusios castaneus</name>
    <name type="common">West African mud turtle</name>
    <dbReference type="NCBI Taxonomy" id="367368"/>
    <lineage>
        <taxon>Eukaryota</taxon>
        <taxon>Metazoa</taxon>
        <taxon>Chordata</taxon>
        <taxon>Craniata</taxon>
        <taxon>Vertebrata</taxon>
        <taxon>Euteleostomi</taxon>
        <taxon>Archelosauria</taxon>
        <taxon>Testudinata</taxon>
        <taxon>Testudines</taxon>
        <taxon>Pleurodira</taxon>
        <taxon>Pelomedusidae</taxon>
        <taxon>Pelusios</taxon>
    </lineage>
</organism>
<sequence length="328" mass="35720">LPSSCPLIPAQNLALGREATQSSTQNNNVAWNAVDENRIGNLAEGTCSQTENNKEPWWRVDLGTRHSISAVIVKNREDRDWEKLKGAEIRVGNSLEDNGKKNPICGNIPDTSQGSVSTICCDGLQGRYVTIFIPGREEDLTLCEVEVIAQGCAPLLAGQNLALRREATQSSTDNNDVAGHAVDGNCNGHRPQGSCTHTQYDREPWWMVDLGTTHSISAVIVKNREDCCWERLSEADIHVGDSLEDNGKQNPICGTITDIRAGSVSTICCNGMQGRYVTISIPNREMYLTLCEVKVLGQSCAPLPGGKELAQLEQKLVPLCYTLFPSAP</sequence>
<dbReference type="Pfam" id="PF22633">
    <property type="entry name" value="F5_F8_type_C_2"/>
    <property type="match status" value="2"/>
</dbReference>
<dbReference type="SUPFAM" id="SSF49785">
    <property type="entry name" value="Galactose-binding domain-like"/>
    <property type="match status" value="2"/>
</dbReference>
<dbReference type="GO" id="GO:0010185">
    <property type="term" value="P:regulation of cellular defense response"/>
    <property type="evidence" value="ECO:0007669"/>
    <property type="project" value="UniProtKB-ARBA"/>
</dbReference>
<dbReference type="PANTHER" id="PTHR45713">
    <property type="entry name" value="FTP DOMAIN-CONTAINING PROTEIN"/>
    <property type="match status" value="1"/>
</dbReference>
<keyword evidence="5" id="KW-0430">Lectin</keyword>
<dbReference type="GO" id="GO:0046872">
    <property type="term" value="F:metal ion binding"/>
    <property type="evidence" value="ECO:0007669"/>
    <property type="project" value="UniProtKB-KW"/>
</dbReference>
<reference evidence="9" key="2">
    <citation type="submission" date="2025-09" db="UniProtKB">
        <authorList>
            <consortium name="Ensembl"/>
        </authorList>
    </citation>
    <scope>IDENTIFICATION</scope>
</reference>
<evidence type="ECO:0000256" key="1">
    <source>
        <dbReference type="ARBA" id="ARBA00002219"/>
    </source>
</evidence>
<dbReference type="InterPro" id="IPR008979">
    <property type="entry name" value="Galactose-bd-like_sf"/>
</dbReference>
<dbReference type="Ensembl" id="ENSPCET00000023743.1">
    <property type="protein sequence ID" value="ENSPCEP00000022978.1"/>
    <property type="gene ID" value="ENSPCEG00000017511.1"/>
</dbReference>
<comment type="similarity">
    <text evidence="2">Belongs to the fucolectin family.</text>
</comment>
<evidence type="ECO:0000313" key="10">
    <source>
        <dbReference type="Proteomes" id="UP000694393"/>
    </source>
</evidence>
<proteinExistence type="inferred from homology"/>
<name>A0A8C8SK30_9SAUR</name>
<evidence type="ECO:0000259" key="8">
    <source>
        <dbReference type="SMART" id="SM00607"/>
    </source>
</evidence>
<evidence type="ECO:0000313" key="9">
    <source>
        <dbReference type="Ensembl" id="ENSPCEP00000022978.1"/>
    </source>
</evidence>
<dbReference type="AlphaFoldDB" id="A0A8C8SK30"/>
<reference evidence="9" key="1">
    <citation type="submission" date="2025-08" db="UniProtKB">
        <authorList>
            <consortium name="Ensembl"/>
        </authorList>
    </citation>
    <scope>IDENTIFICATION</scope>
</reference>
<accession>A0A8C8SK30</accession>
<evidence type="ECO:0000256" key="2">
    <source>
        <dbReference type="ARBA" id="ARBA00010147"/>
    </source>
</evidence>
<feature type="domain" description="Fucolectin tachylectin-4 pentraxin-1" evidence="8">
    <location>
        <begin position="158"/>
        <end position="304"/>
    </location>
</feature>
<comment type="function">
    <text evidence="1">Acts as a defensive agent. Recognizes blood group fucosylated oligosaccharides including A, B, H and Lewis B-type antigens. Does not recognize Lewis A antigen and has low affinity for monovalent haptens.</text>
</comment>
<evidence type="ECO:0000256" key="6">
    <source>
        <dbReference type="ARBA" id="ARBA00022837"/>
    </source>
</evidence>
<keyword evidence="10" id="KW-1185">Reference proteome</keyword>
<dbReference type="InterPro" id="IPR051941">
    <property type="entry name" value="BG_Antigen-Binding_Lectin"/>
</dbReference>
<dbReference type="PANTHER" id="PTHR45713:SF11">
    <property type="entry name" value="FUCOLECTIN TACHYLECTIN-4 PENTRAXIN-1 DOMAIN-CONTAINING PROTEIN"/>
    <property type="match status" value="1"/>
</dbReference>
<evidence type="ECO:0000256" key="7">
    <source>
        <dbReference type="ARBA" id="ARBA00023157"/>
    </source>
</evidence>
<evidence type="ECO:0000256" key="5">
    <source>
        <dbReference type="ARBA" id="ARBA00022734"/>
    </source>
</evidence>
<comment type="subunit">
    <text evidence="3">Homotrimer.</text>
</comment>
<keyword evidence="4" id="KW-0479">Metal-binding</keyword>
<keyword evidence="6" id="KW-0106">Calcium</keyword>
<dbReference type="GO" id="GO:0042806">
    <property type="term" value="F:fucose binding"/>
    <property type="evidence" value="ECO:0007669"/>
    <property type="project" value="UniProtKB-ARBA"/>
</dbReference>
<protein>
    <recommendedName>
        <fullName evidence="8">Fucolectin tachylectin-4 pentraxin-1 domain-containing protein</fullName>
    </recommendedName>
</protein>
<dbReference type="Proteomes" id="UP000694393">
    <property type="component" value="Unplaced"/>
</dbReference>
<dbReference type="SMART" id="SM00607">
    <property type="entry name" value="FTP"/>
    <property type="match status" value="2"/>
</dbReference>
<dbReference type="InterPro" id="IPR006585">
    <property type="entry name" value="FTP1"/>
</dbReference>
<evidence type="ECO:0000256" key="4">
    <source>
        <dbReference type="ARBA" id="ARBA00022723"/>
    </source>
</evidence>
<feature type="domain" description="Fucolectin tachylectin-4 pentraxin-1" evidence="8">
    <location>
        <begin position="10"/>
        <end position="154"/>
    </location>
</feature>
<evidence type="ECO:0000256" key="3">
    <source>
        <dbReference type="ARBA" id="ARBA00011233"/>
    </source>
</evidence>
<dbReference type="GO" id="GO:0001868">
    <property type="term" value="P:regulation of complement activation, lectin pathway"/>
    <property type="evidence" value="ECO:0007669"/>
    <property type="project" value="UniProtKB-ARBA"/>
</dbReference>
<keyword evidence="7" id="KW-1015">Disulfide bond</keyword>